<dbReference type="PROSITE" id="PS51257">
    <property type="entry name" value="PROKAR_LIPOPROTEIN"/>
    <property type="match status" value="1"/>
</dbReference>
<proteinExistence type="predicted"/>
<dbReference type="Proteomes" id="UP000191110">
    <property type="component" value="Unassembled WGS sequence"/>
</dbReference>
<keyword evidence="2 3" id="KW-0802">TPR repeat</keyword>
<dbReference type="PANTHER" id="PTHR44809:SF1">
    <property type="entry name" value="PROTEIN O-MANNOSYL-TRANSFERASE TMTC1"/>
    <property type="match status" value="1"/>
</dbReference>
<gene>
    <name evidence="5" type="ORF">BOW53_06825</name>
</gene>
<dbReference type="PROSITE" id="PS50005">
    <property type="entry name" value="TPR"/>
    <property type="match status" value="2"/>
</dbReference>
<sequence length="232" mass="25808">MHRFKHCAKGASHWGILLLLSTLSSGCVSLPTIDLSSIYTPSKREQSSVKQQPIEPPQTDIRKAVGKPQLPPKLITAHTTALTSLQQNRLPQAAAQFQAITTAHPTLATPFANLGLTQMQQGEHEAALVAFKRAIEIDPQLAVVHNEIALLHRQAGRFKAAQKAYQQALLIDPELAIAHRNIGILHDIYLQDLTTAQHHYQRYLELAPEHATETRRWLADIDQRLATTTAQR</sequence>
<evidence type="ECO:0000256" key="3">
    <source>
        <dbReference type="PROSITE-ProRule" id="PRU00339"/>
    </source>
</evidence>
<feature type="repeat" description="TPR" evidence="3">
    <location>
        <begin position="142"/>
        <end position="175"/>
    </location>
</feature>
<evidence type="ECO:0000256" key="1">
    <source>
        <dbReference type="ARBA" id="ARBA00022737"/>
    </source>
</evidence>
<protein>
    <submittedName>
        <fullName evidence="5">Uncharacterized protein</fullName>
    </submittedName>
</protein>
<reference evidence="5 6" key="1">
    <citation type="submission" date="2016-11" db="EMBL/GenBank/DDBJ databases">
        <title>Mixed transmission modes and dynamic genome evolution in an obligate animal-bacterial symbiosis.</title>
        <authorList>
            <person name="Russell S.L."/>
            <person name="Corbett-Detig R.B."/>
            <person name="Cavanaugh C.M."/>
        </authorList>
    </citation>
    <scope>NUCLEOTIDE SEQUENCE [LARGE SCALE GENOMIC DNA]</scope>
    <source>
        <strain evidence="5">Sveles-Q1</strain>
    </source>
</reference>
<name>A0A1T2L6Z2_9GAMM</name>
<dbReference type="Gene3D" id="1.25.40.10">
    <property type="entry name" value="Tetratricopeptide repeat domain"/>
    <property type="match status" value="1"/>
</dbReference>
<evidence type="ECO:0000256" key="2">
    <source>
        <dbReference type="ARBA" id="ARBA00022803"/>
    </source>
</evidence>
<dbReference type="SUPFAM" id="SSF48452">
    <property type="entry name" value="TPR-like"/>
    <property type="match status" value="1"/>
</dbReference>
<accession>A0A1T2L6Z2</accession>
<dbReference type="PANTHER" id="PTHR44809">
    <property type="match status" value="1"/>
</dbReference>
<dbReference type="Pfam" id="PF00515">
    <property type="entry name" value="TPR_1"/>
    <property type="match status" value="1"/>
</dbReference>
<feature type="region of interest" description="Disordered" evidence="4">
    <location>
        <begin position="41"/>
        <end position="69"/>
    </location>
</feature>
<dbReference type="InterPro" id="IPR013105">
    <property type="entry name" value="TPR_2"/>
</dbReference>
<dbReference type="OrthoDB" id="255821at2"/>
<dbReference type="InterPro" id="IPR019734">
    <property type="entry name" value="TPR_rpt"/>
</dbReference>
<dbReference type="RefSeq" id="WP_078483336.1">
    <property type="nucleotide sequence ID" value="NZ_MPRL01000019.1"/>
</dbReference>
<dbReference type="Pfam" id="PF07719">
    <property type="entry name" value="TPR_2"/>
    <property type="match status" value="1"/>
</dbReference>
<keyword evidence="6" id="KW-1185">Reference proteome</keyword>
<dbReference type="InterPro" id="IPR052943">
    <property type="entry name" value="TMTC_O-mannosyl-trnsfr"/>
</dbReference>
<organism evidence="5 6">
    <name type="scientific">Solemya pervernicosa gill symbiont</name>
    <dbReference type="NCBI Taxonomy" id="642797"/>
    <lineage>
        <taxon>Bacteria</taxon>
        <taxon>Pseudomonadati</taxon>
        <taxon>Pseudomonadota</taxon>
        <taxon>Gammaproteobacteria</taxon>
        <taxon>sulfur-oxidizing symbionts</taxon>
    </lineage>
</organism>
<dbReference type="PROSITE" id="PS50293">
    <property type="entry name" value="TPR_REGION"/>
    <property type="match status" value="1"/>
</dbReference>
<dbReference type="AlphaFoldDB" id="A0A1T2L6Z2"/>
<keyword evidence="1" id="KW-0677">Repeat</keyword>
<feature type="repeat" description="TPR" evidence="3">
    <location>
        <begin position="108"/>
        <end position="141"/>
    </location>
</feature>
<dbReference type="EMBL" id="MPRL01000019">
    <property type="protein sequence ID" value="OOZ40716.1"/>
    <property type="molecule type" value="Genomic_DNA"/>
</dbReference>
<dbReference type="SMART" id="SM00028">
    <property type="entry name" value="TPR"/>
    <property type="match status" value="3"/>
</dbReference>
<evidence type="ECO:0000256" key="4">
    <source>
        <dbReference type="SAM" id="MobiDB-lite"/>
    </source>
</evidence>
<comment type="caution">
    <text evidence="5">The sequence shown here is derived from an EMBL/GenBank/DDBJ whole genome shotgun (WGS) entry which is preliminary data.</text>
</comment>
<evidence type="ECO:0000313" key="6">
    <source>
        <dbReference type="Proteomes" id="UP000191110"/>
    </source>
</evidence>
<dbReference type="InterPro" id="IPR011990">
    <property type="entry name" value="TPR-like_helical_dom_sf"/>
</dbReference>
<evidence type="ECO:0000313" key="5">
    <source>
        <dbReference type="EMBL" id="OOZ40716.1"/>
    </source>
</evidence>